<organism evidence="1 2">
    <name type="scientific">Acinetobacter pseudolwoffii</name>
    <dbReference type="NCBI Taxonomy" id="2053287"/>
    <lineage>
        <taxon>Bacteria</taxon>
        <taxon>Pseudomonadati</taxon>
        <taxon>Pseudomonadota</taxon>
        <taxon>Gammaproteobacteria</taxon>
        <taxon>Moraxellales</taxon>
        <taxon>Moraxellaceae</taxon>
        <taxon>Acinetobacter</taxon>
    </lineage>
</organism>
<comment type="caution">
    <text evidence="1">The sequence shown here is derived from an EMBL/GenBank/DDBJ whole genome shotgun (WGS) entry which is preliminary data.</text>
</comment>
<reference evidence="1 2" key="1">
    <citation type="submission" date="2017-11" db="EMBL/GenBank/DDBJ databases">
        <title>Revising the taxonomy of the Acinetobacter lwoffii group: the description of Acinetobacter pseudolwoffii sp. nov. and emended description of Acinetobacter lwoffii.</title>
        <authorList>
            <person name="Nemec A."/>
            <person name="Radolfova-Krizova L."/>
        </authorList>
    </citation>
    <scope>NUCLEOTIDE SEQUENCE [LARGE SCALE GENOMIC DNA]</scope>
    <source>
        <strain evidence="1 2">ANC 5044</strain>
    </source>
</reference>
<evidence type="ECO:0000313" key="2">
    <source>
        <dbReference type="Proteomes" id="UP000243446"/>
    </source>
</evidence>
<protein>
    <submittedName>
        <fullName evidence="1">Uncharacterized protein</fullName>
    </submittedName>
</protein>
<dbReference type="GeneID" id="97176691"/>
<sequence length="86" mass="9708">MNLIEKYGVDAQGLVRRYGGIERCREIVEKAPEGAECYSWRLGDSGIRDKTVYLDDLRAAIADHDRIDTCSDIKNHISPNTVVINQ</sequence>
<name>A0A2H9YS56_9GAMM</name>
<dbReference type="Proteomes" id="UP000243446">
    <property type="component" value="Unassembled WGS sequence"/>
</dbReference>
<proteinExistence type="predicted"/>
<accession>A0A2H9YS56</accession>
<evidence type="ECO:0000313" key="1">
    <source>
        <dbReference type="EMBL" id="PJO75479.1"/>
    </source>
</evidence>
<gene>
    <name evidence="1" type="ORF">CWI32_08070</name>
</gene>
<dbReference type="AlphaFoldDB" id="A0A2H9YS56"/>
<dbReference type="EMBL" id="PHRG01000003">
    <property type="protein sequence ID" value="PJO75479.1"/>
    <property type="molecule type" value="Genomic_DNA"/>
</dbReference>
<dbReference type="RefSeq" id="WP_100535054.1">
    <property type="nucleotide sequence ID" value="NZ_CBDBYO010000017.1"/>
</dbReference>